<name>A0A382AMH6_9ZZZZ</name>
<accession>A0A382AMH6</accession>
<dbReference type="PROSITE" id="PS51257">
    <property type="entry name" value="PROKAR_LIPOPROTEIN"/>
    <property type="match status" value="1"/>
</dbReference>
<gene>
    <name evidence="1" type="ORF">METZ01_LOCUS155540</name>
</gene>
<dbReference type="EMBL" id="UINC01026010">
    <property type="protein sequence ID" value="SVB02686.1"/>
    <property type="molecule type" value="Genomic_DNA"/>
</dbReference>
<proteinExistence type="predicted"/>
<dbReference type="AlphaFoldDB" id="A0A382AMH6"/>
<reference evidence="1" key="1">
    <citation type="submission" date="2018-05" db="EMBL/GenBank/DDBJ databases">
        <authorList>
            <person name="Lanie J.A."/>
            <person name="Ng W.-L."/>
            <person name="Kazmierczak K.M."/>
            <person name="Andrzejewski T.M."/>
            <person name="Davidsen T.M."/>
            <person name="Wayne K.J."/>
            <person name="Tettelin H."/>
            <person name="Glass J.I."/>
            <person name="Rusch D."/>
            <person name="Podicherti R."/>
            <person name="Tsui H.-C.T."/>
            <person name="Winkler M.E."/>
        </authorList>
    </citation>
    <scope>NUCLEOTIDE SEQUENCE</scope>
</reference>
<evidence type="ECO:0000313" key="1">
    <source>
        <dbReference type="EMBL" id="SVB02686.1"/>
    </source>
</evidence>
<organism evidence="1">
    <name type="scientific">marine metagenome</name>
    <dbReference type="NCBI Taxonomy" id="408172"/>
    <lineage>
        <taxon>unclassified sequences</taxon>
        <taxon>metagenomes</taxon>
        <taxon>ecological metagenomes</taxon>
    </lineage>
</organism>
<sequence>MRSSILTSIAFGVVLLLGSACGDSEDLRPILESELPTTTTEPIVYYSEQGDGPKYVDMYFEAERQWPDLTPDQWAEAATHMINGGTWDEVNVFMVPTTTTEN</sequence>
<protein>
    <submittedName>
        <fullName evidence="1">Uncharacterized protein</fullName>
    </submittedName>
</protein>